<evidence type="ECO:0000256" key="5">
    <source>
        <dbReference type="ARBA" id="ARBA00022475"/>
    </source>
</evidence>
<keyword evidence="12 16" id="KW-1133">Transmembrane helix</keyword>
<protein>
    <recommendedName>
        <fullName evidence="4">non-specific protein-tyrosine kinase</fullName>
        <ecNumber evidence="4">2.7.10.2</ecNumber>
    </recommendedName>
</protein>
<dbReference type="NCBIfam" id="TIGR01007">
    <property type="entry name" value="eps_fam"/>
    <property type="match status" value="1"/>
</dbReference>
<evidence type="ECO:0000256" key="13">
    <source>
        <dbReference type="ARBA" id="ARBA00023136"/>
    </source>
</evidence>
<evidence type="ECO:0000259" key="17">
    <source>
        <dbReference type="Pfam" id="PF02706"/>
    </source>
</evidence>
<evidence type="ECO:0000256" key="12">
    <source>
        <dbReference type="ARBA" id="ARBA00022989"/>
    </source>
</evidence>
<feature type="domain" description="AAA" evidence="18">
    <location>
        <begin position="610"/>
        <end position="752"/>
    </location>
</feature>
<dbReference type="Pfam" id="PF02706">
    <property type="entry name" value="Wzz"/>
    <property type="match status" value="1"/>
</dbReference>
<dbReference type="EC" id="2.7.10.2" evidence="4"/>
<comment type="catalytic activity">
    <reaction evidence="15">
        <text>L-tyrosyl-[protein] + ATP = O-phospho-L-tyrosyl-[protein] + ADP + H(+)</text>
        <dbReference type="Rhea" id="RHEA:10596"/>
        <dbReference type="Rhea" id="RHEA-COMP:10136"/>
        <dbReference type="Rhea" id="RHEA-COMP:20101"/>
        <dbReference type="ChEBI" id="CHEBI:15378"/>
        <dbReference type="ChEBI" id="CHEBI:30616"/>
        <dbReference type="ChEBI" id="CHEBI:46858"/>
        <dbReference type="ChEBI" id="CHEBI:61978"/>
        <dbReference type="ChEBI" id="CHEBI:456216"/>
        <dbReference type="EC" id="2.7.10.2"/>
    </reaction>
</comment>
<feature type="domain" description="Polysaccharide chain length determinant N-terminal" evidence="17">
    <location>
        <begin position="9"/>
        <end position="102"/>
    </location>
</feature>
<dbReference type="Pfam" id="PF13807">
    <property type="entry name" value="GNVR"/>
    <property type="match status" value="1"/>
</dbReference>
<comment type="similarity">
    <text evidence="3">Belongs to the etk/wzc family.</text>
</comment>
<dbReference type="InterPro" id="IPR050445">
    <property type="entry name" value="Bact_polysacc_biosynth/exp"/>
</dbReference>
<evidence type="ECO:0000256" key="16">
    <source>
        <dbReference type="SAM" id="Phobius"/>
    </source>
</evidence>
<dbReference type="GO" id="GO:0016301">
    <property type="term" value="F:kinase activity"/>
    <property type="evidence" value="ECO:0007669"/>
    <property type="project" value="UniProtKB-KW"/>
</dbReference>
<comment type="subcellular location">
    <subcellularLocation>
        <location evidence="1">Cell inner membrane</location>
        <topology evidence="1">Multi-pass membrane protein</topology>
    </subcellularLocation>
</comment>
<evidence type="ECO:0000313" key="20">
    <source>
        <dbReference type="EMBL" id="GAA3965097.1"/>
    </source>
</evidence>
<keyword evidence="6" id="KW-0997">Cell inner membrane</keyword>
<name>A0ABP7PG44_9BACT</name>
<evidence type="ECO:0000256" key="4">
    <source>
        <dbReference type="ARBA" id="ARBA00011903"/>
    </source>
</evidence>
<evidence type="ECO:0000256" key="1">
    <source>
        <dbReference type="ARBA" id="ARBA00004429"/>
    </source>
</evidence>
<dbReference type="PANTHER" id="PTHR32309">
    <property type="entry name" value="TYROSINE-PROTEIN KINASE"/>
    <property type="match status" value="1"/>
</dbReference>
<dbReference type="Gene3D" id="3.40.50.300">
    <property type="entry name" value="P-loop containing nucleotide triphosphate hydrolases"/>
    <property type="match status" value="1"/>
</dbReference>
<gene>
    <name evidence="20" type="ORF">GCM10022407_09500</name>
</gene>
<evidence type="ECO:0000256" key="9">
    <source>
        <dbReference type="ARBA" id="ARBA00022741"/>
    </source>
</evidence>
<evidence type="ECO:0000259" key="19">
    <source>
        <dbReference type="Pfam" id="PF13807"/>
    </source>
</evidence>
<feature type="transmembrane region" description="Helical" evidence="16">
    <location>
        <begin position="517"/>
        <end position="538"/>
    </location>
</feature>
<keyword evidence="9" id="KW-0547">Nucleotide-binding</keyword>
<proteinExistence type="inferred from homology"/>
<keyword evidence="13 16" id="KW-0472">Membrane</keyword>
<keyword evidence="21" id="KW-1185">Reference proteome</keyword>
<keyword evidence="5" id="KW-1003">Cell membrane</keyword>
<dbReference type="InterPro" id="IPR032807">
    <property type="entry name" value="GNVR"/>
</dbReference>
<comment type="caution">
    <text evidence="20">The sequence shown here is derived from an EMBL/GenBank/DDBJ whole genome shotgun (WGS) entry which is preliminary data.</text>
</comment>
<organism evidence="20 21">
    <name type="scientific">Hymenobacter antarcticus</name>
    <dbReference type="NCBI Taxonomy" id="486270"/>
    <lineage>
        <taxon>Bacteria</taxon>
        <taxon>Pseudomonadati</taxon>
        <taxon>Bacteroidota</taxon>
        <taxon>Cytophagia</taxon>
        <taxon>Cytophagales</taxon>
        <taxon>Hymenobacteraceae</taxon>
        <taxon>Hymenobacter</taxon>
    </lineage>
</organism>
<dbReference type="Pfam" id="PF13614">
    <property type="entry name" value="AAA_31"/>
    <property type="match status" value="1"/>
</dbReference>
<feature type="transmembrane region" description="Helical" evidence="16">
    <location>
        <begin position="24"/>
        <end position="42"/>
    </location>
</feature>
<sequence>METRPSSSDEIDLHALFFKLRTRWPLFVLALALATGGAYLYWQTKAPVFAFRATMLLGDQGTGSKQAQELLQLLQVKDKGVKMEDEIGVLTSGEFVRQAVAKLPYAVSYYAQPRTWLNQLRPLKVRERPAAAVPFKVWVDLTAPQLTGVPIYVEPAGPGRFRLRATAKKAALFSLPTSERLADVNDVALDQTGTWGDTLRTRLLTAVLRPAPGVAFGAEPTAYYFVLNDLNGAAGEYQGSLAVRPIDHESRIIELSAKNTVPAKGVQFLDTLMAQYIASDLNEKDRTGRKTLAFLNQEIDKISGMRRQSAEALASFRATRGVLDVAAQSTSGIQRMSGLEIDRAQVATRRKYYQNMLAYLRANRNASQVASPSSAGIEDPVLNSLIMQLTNLNEKRAELSATASNDNPLLTVLDGRIRNTKESLIQTLDNMSQANDITLRDLDSQLGTVRGQMSQMPESERQLSSLKSTSDFNEKNYNFLVDKRNEAAIALATNATDKKIIDPAQQTSSAPESPKPLLVGLLALLVGLLLPTGVVLVLDKANRRIQGRDDLAEVTTIPLLGVVAHGSKTDKVSMLRDAKGPIAESFRSIRVNLQYLAAGLDKKVLGVTSSIPGEGKTFCAVNIAAELAMSGRRVMLVETDLRRPTVASYFDLDPSPAHGLASYLAGASTLDEACRPSGIARLDVLTCGQVPPNPTELLEGPRMAELLTQLRAEYDYVVLDTPPVGFVAEYFVLVRFLDANIYVVRHNYTERGLVSQIDELHRTQRIKQLYMIINDMHFDRNYEYRYKSKAYAYGY</sequence>
<evidence type="ECO:0000256" key="14">
    <source>
        <dbReference type="ARBA" id="ARBA00023137"/>
    </source>
</evidence>
<evidence type="ECO:0000256" key="6">
    <source>
        <dbReference type="ARBA" id="ARBA00022519"/>
    </source>
</evidence>
<evidence type="ECO:0000256" key="10">
    <source>
        <dbReference type="ARBA" id="ARBA00022777"/>
    </source>
</evidence>
<evidence type="ECO:0000256" key="2">
    <source>
        <dbReference type="ARBA" id="ARBA00007316"/>
    </source>
</evidence>
<comment type="similarity">
    <text evidence="2">Belongs to the CpsD/CapB family.</text>
</comment>
<keyword evidence="7" id="KW-0808">Transferase</keyword>
<dbReference type="RefSeq" id="WP_345121561.1">
    <property type="nucleotide sequence ID" value="NZ_BAABDI010000004.1"/>
</dbReference>
<feature type="domain" description="Tyrosine-protein kinase G-rich" evidence="19">
    <location>
        <begin position="465"/>
        <end position="537"/>
    </location>
</feature>
<evidence type="ECO:0000313" key="21">
    <source>
        <dbReference type="Proteomes" id="UP001501556"/>
    </source>
</evidence>
<dbReference type="InterPro" id="IPR027417">
    <property type="entry name" value="P-loop_NTPase"/>
</dbReference>
<reference evidence="21" key="1">
    <citation type="journal article" date="2019" name="Int. J. Syst. Evol. Microbiol.">
        <title>The Global Catalogue of Microorganisms (GCM) 10K type strain sequencing project: providing services to taxonomists for standard genome sequencing and annotation.</title>
        <authorList>
            <consortium name="The Broad Institute Genomics Platform"/>
            <consortium name="The Broad Institute Genome Sequencing Center for Infectious Disease"/>
            <person name="Wu L."/>
            <person name="Ma J."/>
        </authorList>
    </citation>
    <scope>NUCLEOTIDE SEQUENCE [LARGE SCALE GENOMIC DNA]</scope>
    <source>
        <strain evidence="21">JCM 17217</strain>
    </source>
</reference>
<dbReference type="Proteomes" id="UP001501556">
    <property type="component" value="Unassembled WGS sequence"/>
</dbReference>
<evidence type="ECO:0000256" key="3">
    <source>
        <dbReference type="ARBA" id="ARBA00008883"/>
    </source>
</evidence>
<dbReference type="InterPro" id="IPR025669">
    <property type="entry name" value="AAA_dom"/>
</dbReference>
<evidence type="ECO:0000259" key="18">
    <source>
        <dbReference type="Pfam" id="PF13614"/>
    </source>
</evidence>
<keyword evidence="10 20" id="KW-0418">Kinase</keyword>
<evidence type="ECO:0000256" key="11">
    <source>
        <dbReference type="ARBA" id="ARBA00022840"/>
    </source>
</evidence>
<accession>A0ABP7PG44</accession>
<keyword evidence="11" id="KW-0067">ATP-binding</keyword>
<dbReference type="PANTHER" id="PTHR32309:SF13">
    <property type="entry name" value="FERRIC ENTEROBACTIN TRANSPORT PROTEIN FEPE"/>
    <property type="match status" value="1"/>
</dbReference>
<keyword evidence="14" id="KW-0829">Tyrosine-protein kinase</keyword>
<evidence type="ECO:0000256" key="15">
    <source>
        <dbReference type="ARBA" id="ARBA00051245"/>
    </source>
</evidence>
<dbReference type="SUPFAM" id="SSF52540">
    <property type="entry name" value="P-loop containing nucleoside triphosphate hydrolases"/>
    <property type="match status" value="1"/>
</dbReference>
<keyword evidence="8 16" id="KW-0812">Transmembrane</keyword>
<dbReference type="InterPro" id="IPR003856">
    <property type="entry name" value="LPS_length_determ_N"/>
</dbReference>
<dbReference type="InterPro" id="IPR005702">
    <property type="entry name" value="Wzc-like_C"/>
</dbReference>
<evidence type="ECO:0000256" key="7">
    <source>
        <dbReference type="ARBA" id="ARBA00022679"/>
    </source>
</evidence>
<evidence type="ECO:0000256" key="8">
    <source>
        <dbReference type="ARBA" id="ARBA00022692"/>
    </source>
</evidence>
<dbReference type="EMBL" id="BAABDI010000004">
    <property type="protein sequence ID" value="GAA3965097.1"/>
    <property type="molecule type" value="Genomic_DNA"/>
</dbReference>
<dbReference type="CDD" id="cd05387">
    <property type="entry name" value="BY-kinase"/>
    <property type="match status" value="1"/>
</dbReference>